<evidence type="ECO:0000313" key="1">
    <source>
        <dbReference type="EMBL" id="KAJ2797062.1"/>
    </source>
</evidence>
<feature type="non-terminal residue" evidence="1">
    <location>
        <position position="62"/>
    </location>
</feature>
<name>A0ACC1KXD5_9FUNG</name>
<gene>
    <name evidence="1" type="ORF">H4S07_006041</name>
</gene>
<sequence>ATAVAIRVGIARSNMTTLASLNSLSSKLRRSARLANWRASSARRSRQKHSATAAMAATRLPN</sequence>
<organism evidence="1 2">
    <name type="scientific">Coemansia furcata</name>
    <dbReference type="NCBI Taxonomy" id="417177"/>
    <lineage>
        <taxon>Eukaryota</taxon>
        <taxon>Fungi</taxon>
        <taxon>Fungi incertae sedis</taxon>
        <taxon>Zoopagomycota</taxon>
        <taxon>Kickxellomycotina</taxon>
        <taxon>Kickxellomycetes</taxon>
        <taxon>Kickxellales</taxon>
        <taxon>Kickxellaceae</taxon>
        <taxon>Coemansia</taxon>
    </lineage>
</organism>
<evidence type="ECO:0000313" key="2">
    <source>
        <dbReference type="Proteomes" id="UP001140096"/>
    </source>
</evidence>
<protein>
    <submittedName>
        <fullName evidence="1">Uncharacterized protein</fullName>
    </submittedName>
</protein>
<accession>A0ACC1KXD5</accession>
<proteinExistence type="predicted"/>
<dbReference type="Proteomes" id="UP001140096">
    <property type="component" value="Unassembled WGS sequence"/>
</dbReference>
<feature type="non-terminal residue" evidence="1">
    <location>
        <position position="1"/>
    </location>
</feature>
<comment type="caution">
    <text evidence="1">The sequence shown here is derived from an EMBL/GenBank/DDBJ whole genome shotgun (WGS) entry which is preliminary data.</text>
</comment>
<keyword evidence="2" id="KW-1185">Reference proteome</keyword>
<reference evidence="1" key="1">
    <citation type="submission" date="2022-07" db="EMBL/GenBank/DDBJ databases">
        <title>Phylogenomic reconstructions and comparative analyses of Kickxellomycotina fungi.</title>
        <authorList>
            <person name="Reynolds N.K."/>
            <person name="Stajich J.E."/>
            <person name="Barry K."/>
            <person name="Grigoriev I.V."/>
            <person name="Crous P."/>
            <person name="Smith M.E."/>
        </authorList>
    </citation>
    <scope>NUCLEOTIDE SEQUENCE</scope>
    <source>
        <strain evidence="1">CBS 102833</strain>
    </source>
</reference>
<dbReference type="EMBL" id="JANBUP010003340">
    <property type="protein sequence ID" value="KAJ2797062.1"/>
    <property type="molecule type" value="Genomic_DNA"/>
</dbReference>